<evidence type="ECO:0000256" key="2">
    <source>
        <dbReference type="ARBA" id="ARBA00022771"/>
    </source>
</evidence>
<dbReference type="Gene3D" id="2.20.25.240">
    <property type="match status" value="3"/>
</dbReference>
<comment type="caution">
    <text evidence="5">The sequence shown here is derived from an EMBL/GenBank/DDBJ whole genome shotgun (WGS) entry which is preliminary data.</text>
</comment>
<feature type="domain" description="FLYWCH-type" evidence="4">
    <location>
        <begin position="228"/>
        <end position="285"/>
    </location>
</feature>
<reference evidence="5 6" key="1">
    <citation type="submission" date="2024-06" db="EMBL/GenBank/DDBJ databases">
        <title>A chromosome-level genome assembly of beet webworm, Loxostege sticticalis.</title>
        <authorList>
            <person name="Zhang Y."/>
        </authorList>
    </citation>
    <scope>NUCLEOTIDE SEQUENCE [LARGE SCALE GENOMIC DNA]</scope>
    <source>
        <strain evidence="5">AQ026</strain>
        <tissue evidence="5">Whole body</tissue>
    </source>
</reference>
<organism evidence="5 6">
    <name type="scientific">Loxostege sticticalis</name>
    <name type="common">Beet webworm moth</name>
    <dbReference type="NCBI Taxonomy" id="481309"/>
    <lineage>
        <taxon>Eukaryota</taxon>
        <taxon>Metazoa</taxon>
        <taxon>Ecdysozoa</taxon>
        <taxon>Arthropoda</taxon>
        <taxon>Hexapoda</taxon>
        <taxon>Insecta</taxon>
        <taxon>Pterygota</taxon>
        <taxon>Neoptera</taxon>
        <taxon>Endopterygota</taxon>
        <taxon>Lepidoptera</taxon>
        <taxon>Glossata</taxon>
        <taxon>Ditrysia</taxon>
        <taxon>Pyraloidea</taxon>
        <taxon>Crambidae</taxon>
        <taxon>Pyraustinae</taxon>
        <taxon>Loxostege</taxon>
    </lineage>
</organism>
<sequence>MRIGYLLKKLNFFLKVIMLSSPMSFTYLTRIQYELVTYPKTGGRLLVVNGYTFSKWGRSNTWVCSKYKKRCQAKVKIELGTVFGYQLEHNHTPPTYHISKNGDFWSILSHVLSSIFVQYINSNKRGHLVMISGYTFSNICRTKTWVCSSRYSSKCKAKVKLQDQNTVVPCNLEHNHPPPKYHIAKDGKYLSTYSKIWMCSNRISHECEAKIKMEGLERVTESCEFKIIDSPKGGRLIMINGYTFSKLSTYSKSWICSNRFSYKCEAKIKMEGLERVIKSHLDHNHPPPKYYVTQEGKYVKIH</sequence>
<evidence type="ECO:0000259" key="4">
    <source>
        <dbReference type="Pfam" id="PF04500"/>
    </source>
</evidence>
<dbReference type="InterPro" id="IPR007588">
    <property type="entry name" value="Znf_FLYWCH"/>
</dbReference>
<dbReference type="Pfam" id="PF04500">
    <property type="entry name" value="FLYWCH"/>
    <property type="match status" value="3"/>
</dbReference>
<keyword evidence="3" id="KW-0862">Zinc</keyword>
<dbReference type="EMBL" id="JBEUOH010000011">
    <property type="protein sequence ID" value="KAL0881497.1"/>
    <property type="molecule type" value="Genomic_DNA"/>
</dbReference>
<proteinExistence type="predicted"/>
<evidence type="ECO:0000313" key="6">
    <source>
        <dbReference type="Proteomes" id="UP001549920"/>
    </source>
</evidence>
<name>A0ABR3HY56_LOXSC</name>
<keyword evidence="2" id="KW-0863">Zinc-finger</keyword>
<accession>A0ABR3HY56</accession>
<feature type="domain" description="FLYWCH-type" evidence="4">
    <location>
        <begin position="40"/>
        <end position="91"/>
    </location>
</feature>
<protein>
    <recommendedName>
        <fullName evidence="4">FLYWCH-type domain-containing protein</fullName>
    </recommendedName>
</protein>
<evidence type="ECO:0000256" key="1">
    <source>
        <dbReference type="ARBA" id="ARBA00022723"/>
    </source>
</evidence>
<dbReference type="Proteomes" id="UP001549920">
    <property type="component" value="Unassembled WGS sequence"/>
</dbReference>
<evidence type="ECO:0000313" key="5">
    <source>
        <dbReference type="EMBL" id="KAL0881497.1"/>
    </source>
</evidence>
<feature type="domain" description="FLYWCH-type" evidence="4">
    <location>
        <begin position="119"/>
        <end position="176"/>
    </location>
</feature>
<keyword evidence="6" id="KW-1185">Reference proteome</keyword>
<keyword evidence="1" id="KW-0479">Metal-binding</keyword>
<gene>
    <name evidence="5" type="ORF">ABMA27_001348</name>
</gene>
<evidence type="ECO:0000256" key="3">
    <source>
        <dbReference type="ARBA" id="ARBA00022833"/>
    </source>
</evidence>